<dbReference type="EMBL" id="JAGMUX010000003">
    <property type="protein sequence ID" value="KAH7265406.1"/>
    <property type="molecule type" value="Genomic_DNA"/>
</dbReference>
<dbReference type="GeneID" id="70228814"/>
<accession>A0A9P9KNR2</accession>
<evidence type="ECO:0000313" key="3">
    <source>
        <dbReference type="Proteomes" id="UP000720189"/>
    </source>
</evidence>
<reference evidence="2" key="1">
    <citation type="journal article" date="2021" name="Nat. Commun.">
        <title>Genetic determinants of endophytism in the Arabidopsis root mycobiome.</title>
        <authorList>
            <person name="Mesny F."/>
            <person name="Miyauchi S."/>
            <person name="Thiergart T."/>
            <person name="Pickel B."/>
            <person name="Atanasova L."/>
            <person name="Karlsson M."/>
            <person name="Huettel B."/>
            <person name="Barry K.W."/>
            <person name="Haridas S."/>
            <person name="Chen C."/>
            <person name="Bauer D."/>
            <person name="Andreopoulos W."/>
            <person name="Pangilinan J."/>
            <person name="LaButti K."/>
            <person name="Riley R."/>
            <person name="Lipzen A."/>
            <person name="Clum A."/>
            <person name="Drula E."/>
            <person name="Henrissat B."/>
            <person name="Kohler A."/>
            <person name="Grigoriev I.V."/>
            <person name="Martin F.M."/>
            <person name="Hacquard S."/>
        </authorList>
    </citation>
    <scope>NUCLEOTIDE SEQUENCE</scope>
    <source>
        <strain evidence="2">MPI-CAGE-AT-0023</strain>
    </source>
</reference>
<name>A0A9P9KNR2_FUSRE</name>
<evidence type="ECO:0000313" key="2">
    <source>
        <dbReference type="EMBL" id="KAH7265406.1"/>
    </source>
</evidence>
<comment type="caution">
    <text evidence="2">The sequence shown here is derived from an EMBL/GenBank/DDBJ whole genome shotgun (WGS) entry which is preliminary data.</text>
</comment>
<feature type="region of interest" description="Disordered" evidence="1">
    <location>
        <begin position="1"/>
        <end position="26"/>
    </location>
</feature>
<feature type="compositionally biased region" description="Basic and acidic residues" evidence="1">
    <location>
        <begin position="1"/>
        <end position="24"/>
    </location>
</feature>
<sequence>MDFKDSEDYKRYASRNGRPDDKLPPLDYQDGSLHLVPGEIYCRWREDISGVLCEGSDRKVENSLRQHYERVYGAPLAGKYPTNGERNQARISRWYADVVNGLLPSWARSVQVVRLAVQDLPRGSEANQMDYQSAVRLTRLFNEHGPDMPSKVSDELRRLLIDGAFQHTNGSHQRAIKHQISMEIFDAANNEPKWMNITYERWFILVGVYGVKTLRRECKGIVNAVLTRRGDELDKSLTYKHGSDDGKPHSSTLITKLTDTVSKQQKAIDRFESTVSRLSGGNY</sequence>
<keyword evidence="3" id="KW-1185">Reference proteome</keyword>
<organism evidence="2 3">
    <name type="scientific">Fusarium redolens</name>
    <dbReference type="NCBI Taxonomy" id="48865"/>
    <lineage>
        <taxon>Eukaryota</taxon>
        <taxon>Fungi</taxon>
        <taxon>Dikarya</taxon>
        <taxon>Ascomycota</taxon>
        <taxon>Pezizomycotina</taxon>
        <taxon>Sordariomycetes</taxon>
        <taxon>Hypocreomycetidae</taxon>
        <taxon>Hypocreales</taxon>
        <taxon>Nectriaceae</taxon>
        <taxon>Fusarium</taxon>
        <taxon>Fusarium redolens species complex</taxon>
    </lineage>
</organism>
<dbReference type="RefSeq" id="XP_046054141.1">
    <property type="nucleotide sequence ID" value="XM_046198860.1"/>
</dbReference>
<evidence type="ECO:0000256" key="1">
    <source>
        <dbReference type="SAM" id="MobiDB-lite"/>
    </source>
</evidence>
<dbReference type="OrthoDB" id="4970011at2759"/>
<dbReference type="AlphaFoldDB" id="A0A9P9KNR2"/>
<protein>
    <submittedName>
        <fullName evidence="2">Uncharacterized protein</fullName>
    </submittedName>
</protein>
<gene>
    <name evidence="2" type="ORF">BKA55DRAFT_685869</name>
</gene>
<proteinExistence type="predicted"/>
<dbReference type="Proteomes" id="UP000720189">
    <property type="component" value="Unassembled WGS sequence"/>
</dbReference>